<feature type="signal peptide" evidence="2">
    <location>
        <begin position="1"/>
        <end position="21"/>
    </location>
</feature>
<dbReference type="Proteomes" id="UP001176806">
    <property type="component" value="Unassembled WGS sequence"/>
</dbReference>
<evidence type="ECO:0000256" key="1">
    <source>
        <dbReference type="ARBA" id="ARBA00022729"/>
    </source>
</evidence>
<evidence type="ECO:0000259" key="3">
    <source>
        <dbReference type="Pfam" id="PF18962"/>
    </source>
</evidence>
<proteinExistence type="predicted"/>
<evidence type="ECO:0000313" key="4">
    <source>
        <dbReference type="EMBL" id="MDO5974205.1"/>
    </source>
</evidence>
<organism evidence="4 5">
    <name type="scientific">Flavivirga jejuensis</name>
    <dbReference type="NCBI Taxonomy" id="870487"/>
    <lineage>
        <taxon>Bacteria</taxon>
        <taxon>Pseudomonadati</taxon>
        <taxon>Bacteroidota</taxon>
        <taxon>Flavobacteriia</taxon>
        <taxon>Flavobacteriales</taxon>
        <taxon>Flavobacteriaceae</taxon>
        <taxon>Flavivirga</taxon>
    </lineage>
</organism>
<dbReference type="InterPro" id="IPR026444">
    <property type="entry name" value="Secre_tail"/>
</dbReference>
<comment type="caution">
    <text evidence="4">The sequence shown here is derived from an EMBL/GenBank/DDBJ whole genome shotgun (WGS) entry which is preliminary data.</text>
</comment>
<dbReference type="EMBL" id="JAUOEL010000002">
    <property type="protein sequence ID" value="MDO5974205.1"/>
    <property type="molecule type" value="Genomic_DNA"/>
</dbReference>
<reference evidence="4" key="1">
    <citation type="submission" date="2023-07" db="EMBL/GenBank/DDBJ databases">
        <title>Two novel species in the genus Flavivirga.</title>
        <authorList>
            <person name="Kwon K."/>
        </authorList>
    </citation>
    <scope>NUCLEOTIDE SEQUENCE</scope>
    <source>
        <strain evidence="4">KACC 14158</strain>
    </source>
</reference>
<evidence type="ECO:0000313" key="5">
    <source>
        <dbReference type="Proteomes" id="UP001176806"/>
    </source>
</evidence>
<gene>
    <name evidence="4" type="ORF">Q4Q40_08415</name>
</gene>
<evidence type="ECO:0000256" key="2">
    <source>
        <dbReference type="SAM" id="SignalP"/>
    </source>
</evidence>
<dbReference type="RefSeq" id="WP_303301341.1">
    <property type="nucleotide sequence ID" value="NZ_BAABDA010000051.1"/>
</dbReference>
<accession>A0ABT8WM32</accession>
<protein>
    <submittedName>
        <fullName evidence="4">T9SS type A sorting domain-containing protein</fullName>
    </submittedName>
</protein>
<keyword evidence="1 2" id="KW-0732">Signal</keyword>
<sequence length="144" mass="16430">MKKRYPTTVCLLLLLVSLSSAQISEVNFLNRDPLFTGANTIASMTINTQSFVNNSHTNLLKKPFLRVTELEDTSFETDANSVLYYLFISFRVTEQRTINLFSINGNKLLSKTINTSEIELNISHLSNGIYFLNIDKENFKIIKL</sequence>
<name>A0ABT8WM32_9FLAO</name>
<feature type="domain" description="Secretion system C-terminal sorting" evidence="3">
    <location>
        <begin position="93"/>
        <end position="142"/>
    </location>
</feature>
<keyword evidence="5" id="KW-1185">Reference proteome</keyword>
<feature type="chain" id="PRO_5045330021" evidence="2">
    <location>
        <begin position="22"/>
        <end position="144"/>
    </location>
</feature>
<dbReference type="NCBIfam" id="TIGR04183">
    <property type="entry name" value="Por_Secre_tail"/>
    <property type="match status" value="1"/>
</dbReference>
<dbReference type="Pfam" id="PF18962">
    <property type="entry name" value="Por_Secre_tail"/>
    <property type="match status" value="1"/>
</dbReference>